<dbReference type="Proteomes" id="UP000799538">
    <property type="component" value="Unassembled WGS sequence"/>
</dbReference>
<organism evidence="2 3">
    <name type="scientific">Elsinoe ampelina</name>
    <dbReference type="NCBI Taxonomy" id="302913"/>
    <lineage>
        <taxon>Eukaryota</taxon>
        <taxon>Fungi</taxon>
        <taxon>Dikarya</taxon>
        <taxon>Ascomycota</taxon>
        <taxon>Pezizomycotina</taxon>
        <taxon>Dothideomycetes</taxon>
        <taxon>Dothideomycetidae</taxon>
        <taxon>Myriangiales</taxon>
        <taxon>Elsinoaceae</taxon>
        <taxon>Elsinoe</taxon>
    </lineage>
</organism>
<keyword evidence="3" id="KW-1185">Reference proteome</keyword>
<feature type="signal peptide" evidence="1">
    <location>
        <begin position="1"/>
        <end position="18"/>
    </location>
</feature>
<gene>
    <name evidence="2" type="ORF">BDZ85DRAFT_301724</name>
</gene>
<reference evidence="3" key="1">
    <citation type="journal article" date="2020" name="Stud. Mycol.">
        <title>101 Dothideomycetes genomes: A test case for predicting lifestyles and emergence of pathogens.</title>
        <authorList>
            <person name="Haridas S."/>
            <person name="Albert R."/>
            <person name="Binder M."/>
            <person name="Bloem J."/>
            <person name="LaButti K."/>
            <person name="Salamov A."/>
            <person name="Andreopoulos B."/>
            <person name="Baker S."/>
            <person name="Barry K."/>
            <person name="Bills G."/>
            <person name="Bluhm B."/>
            <person name="Cannon C."/>
            <person name="Castanera R."/>
            <person name="Culley D."/>
            <person name="Daum C."/>
            <person name="Ezra D."/>
            <person name="Gonzalez J."/>
            <person name="Henrissat B."/>
            <person name="Kuo A."/>
            <person name="Liang C."/>
            <person name="Lipzen A."/>
            <person name="Lutzoni F."/>
            <person name="Magnuson J."/>
            <person name="Mondo S."/>
            <person name="Nolan M."/>
            <person name="Ohm R."/>
            <person name="Pangilinan J."/>
            <person name="Park H.-J."/>
            <person name="Ramirez L."/>
            <person name="Alfaro M."/>
            <person name="Sun H."/>
            <person name="Tritt A."/>
            <person name="Yoshinaga Y."/>
            <person name="Zwiers L.-H."/>
            <person name="Turgeon B."/>
            <person name="Goodwin S."/>
            <person name="Spatafora J."/>
            <person name="Crous P."/>
            <person name="Grigoriev I."/>
        </authorList>
    </citation>
    <scope>NUCLEOTIDE SEQUENCE [LARGE SCALE GENOMIC DNA]</scope>
    <source>
        <strain evidence="3">CECT 20119</strain>
    </source>
</reference>
<proteinExistence type="predicted"/>
<evidence type="ECO:0000313" key="3">
    <source>
        <dbReference type="Proteomes" id="UP000799538"/>
    </source>
</evidence>
<dbReference type="OrthoDB" id="3892125at2759"/>
<accession>A0A6A6G783</accession>
<dbReference type="EMBL" id="ML992510">
    <property type="protein sequence ID" value="KAF2221504.1"/>
    <property type="molecule type" value="Genomic_DNA"/>
</dbReference>
<evidence type="ECO:0000256" key="1">
    <source>
        <dbReference type="SAM" id="SignalP"/>
    </source>
</evidence>
<evidence type="ECO:0000313" key="2">
    <source>
        <dbReference type="EMBL" id="KAF2221504.1"/>
    </source>
</evidence>
<protein>
    <submittedName>
        <fullName evidence="2">Uncharacterized protein</fullName>
    </submittedName>
</protein>
<name>A0A6A6G783_9PEZI</name>
<keyword evidence="1" id="KW-0732">Signal</keyword>
<feature type="chain" id="PRO_5025408728" evidence="1">
    <location>
        <begin position="19"/>
        <end position="123"/>
    </location>
</feature>
<dbReference type="AlphaFoldDB" id="A0A6A6G783"/>
<sequence length="123" mass="12441">MQFTISTILALAAIPAFAAPSGEIERRVIGQQCRITGIAIAGNPARPANIDGNCQTTAVCGNVGGISFGNCPGGGSCCFKFDCAGPNSNSACLNPTLAGDSPPGPGRFVNGLCPPNLRCFQLL</sequence>